<feature type="region of interest" description="Disordered" evidence="1">
    <location>
        <begin position="45"/>
        <end position="76"/>
    </location>
</feature>
<feature type="compositionally biased region" description="Low complexity" evidence="1">
    <location>
        <begin position="62"/>
        <end position="71"/>
    </location>
</feature>
<evidence type="ECO:0000256" key="1">
    <source>
        <dbReference type="SAM" id="MobiDB-lite"/>
    </source>
</evidence>
<dbReference type="AlphaFoldDB" id="A0AA38NIR7"/>
<comment type="caution">
    <text evidence="2">The sequence shown here is derived from an EMBL/GenBank/DDBJ whole genome shotgun (WGS) entry which is preliminary data.</text>
</comment>
<keyword evidence="3" id="KW-1185">Reference proteome</keyword>
<sequence>MIQIAPRFARWSRKIAQSPSTSKFVLSPIYSNQSSKRMSMIFAHPPHPSELQGSGNPHKTYSLSLAGSSSSNPARDPHVIPTFDSTSLAEPKSPILYLPPLLSSLPANLQRPPLSHEHPPLVTETRLPDIDPASLSLHKSLHQFRPLNTRYAASLYVDAFNWHELSLPADEEREWYCVVFRSKRKAGSDGGSLYEADKKAHEEAVGNGGLILYWYGIPDQQTGMNLATCIWQSRKHAIAANSRPHHIRAMMLAKDSYEVYDLERYVLRKVAGETGVTVQPFVGGDVGW</sequence>
<name>A0AA38NIR7_9AGAR</name>
<evidence type="ECO:0000313" key="3">
    <source>
        <dbReference type="Proteomes" id="UP001163798"/>
    </source>
</evidence>
<organism evidence="2 3">
    <name type="scientific">Lentinula aff. detonsa</name>
    <dbReference type="NCBI Taxonomy" id="2804958"/>
    <lineage>
        <taxon>Eukaryota</taxon>
        <taxon>Fungi</taxon>
        <taxon>Dikarya</taxon>
        <taxon>Basidiomycota</taxon>
        <taxon>Agaricomycotina</taxon>
        <taxon>Agaricomycetes</taxon>
        <taxon>Agaricomycetidae</taxon>
        <taxon>Agaricales</taxon>
        <taxon>Marasmiineae</taxon>
        <taxon>Omphalotaceae</taxon>
        <taxon>Lentinula</taxon>
    </lineage>
</organism>
<dbReference type="PANTHER" id="PTHR36986:SF1">
    <property type="entry name" value="UPF0643 PROTEIN PB2B2.08"/>
    <property type="match status" value="1"/>
</dbReference>
<proteinExistence type="predicted"/>
<protein>
    <submittedName>
        <fullName evidence="2">Uncharacterized protein</fullName>
    </submittedName>
</protein>
<dbReference type="EMBL" id="MU793378">
    <property type="protein sequence ID" value="KAJ3784397.1"/>
    <property type="molecule type" value="Genomic_DNA"/>
</dbReference>
<evidence type="ECO:0000313" key="2">
    <source>
        <dbReference type="EMBL" id="KAJ3784397.1"/>
    </source>
</evidence>
<feature type="compositionally biased region" description="Polar residues" evidence="1">
    <location>
        <begin position="51"/>
        <end position="61"/>
    </location>
</feature>
<dbReference type="PANTHER" id="PTHR36986">
    <property type="entry name" value="UPF0643 PROTEIN PB2B2.08"/>
    <property type="match status" value="1"/>
</dbReference>
<reference evidence="2" key="1">
    <citation type="submission" date="2022-08" db="EMBL/GenBank/DDBJ databases">
        <authorList>
            <consortium name="DOE Joint Genome Institute"/>
            <person name="Min B."/>
            <person name="Riley R."/>
            <person name="Sierra-Patev S."/>
            <person name="Naranjo-Ortiz M."/>
            <person name="Looney B."/>
            <person name="Konkel Z."/>
            <person name="Slot J.C."/>
            <person name="Sakamoto Y."/>
            <person name="Steenwyk J.L."/>
            <person name="Rokas A."/>
            <person name="Carro J."/>
            <person name="Camarero S."/>
            <person name="Ferreira P."/>
            <person name="Molpeceres G."/>
            <person name="Ruiz-Duenas F.J."/>
            <person name="Serrano A."/>
            <person name="Henrissat B."/>
            <person name="Drula E."/>
            <person name="Hughes K.W."/>
            <person name="Mata J.L."/>
            <person name="Ishikawa N.K."/>
            <person name="Vargas-Isla R."/>
            <person name="Ushijima S."/>
            <person name="Smith C.A."/>
            <person name="Ahrendt S."/>
            <person name="Andreopoulos W."/>
            <person name="He G."/>
            <person name="Labutti K."/>
            <person name="Lipzen A."/>
            <person name="Ng V."/>
            <person name="Sandor L."/>
            <person name="Barry K."/>
            <person name="Martinez A.T."/>
            <person name="Xiao Y."/>
            <person name="Gibbons J.G."/>
            <person name="Terashima K."/>
            <person name="Hibbett D.S."/>
            <person name="Grigoriev I.V."/>
        </authorList>
    </citation>
    <scope>NUCLEOTIDE SEQUENCE</scope>
    <source>
        <strain evidence="2">TFB10291</strain>
    </source>
</reference>
<accession>A0AA38NIR7</accession>
<gene>
    <name evidence="2" type="ORF">GGU10DRAFT_357933</name>
</gene>
<dbReference type="Proteomes" id="UP001163798">
    <property type="component" value="Unassembled WGS sequence"/>
</dbReference>